<comment type="caution">
    <text evidence="1">The sequence shown here is derived from an EMBL/GenBank/DDBJ whole genome shotgun (WGS) entry which is preliminary data.</text>
</comment>
<reference evidence="1" key="1">
    <citation type="submission" date="2019-10" db="EMBL/GenBank/DDBJ databases">
        <authorList>
            <consortium name="DOE Joint Genome Institute"/>
            <person name="Kuo A."/>
            <person name="Miyauchi S."/>
            <person name="Kiss E."/>
            <person name="Drula E."/>
            <person name="Kohler A."/>
            <person name="Sanchez-Garcia M."/>
            <person name="Andreopoulos B."/>
            <person name="Barry K.W."/>
            <person name="Bonito G."/>
            <person name="Buee M."/>
            <person name="Carver A."/>
            <person name="Chen C."/>
            <person name="Cichocki N."/>
            <person name="Clum A."/>
            <person name="Culley D."/>
            <person name="Crous P.W."/>
            <person name="Fauchery L."/>
            <person name="Girlanda M."/>
            <person name="Hayes R."/>
            <person name="Keri Z."/>
            <person name="Labutti K."/>
            <person name="Lipzen A."/>
            <person name="Lombard V."/>
            <person name="Magnuson J."/>
            <person name="Maillard F."/>
            <person name="Morin E."/>
            <person name="Murat C."/>
            <person name="Nolan M."/>
            <person name="Ohm R."/>
            <person name="Pangilinan J."/>
            <person name="Pereira M."/>
            <person name="Perotto S."/>
            <person name="Peter M."/>
            <person name="Riley R."/>
            <person name="Sitrit Y."/>
            <person name="Stielow B."/>
            <person name="Szollosi G."/>
            <person name="Zifcakova L."/>
            <person name="Stursova M."/>
            <person name="Spatafora J.W."/>
            <person name="Tedersoo L."/>
            <person name="Vaario L.-M."/>
            <person name="Yamada A."/>
            <person name="Yan M."/>
            <person name="Wang P."/>
            <person name="Xu J."/>
            <person name="Bruns T."/>
            <person name="Baldrian P."/>
            <person name="Vilgalys R."/>
            <person name="Henrissat B."/>
            <person name="Grigoriev I.V."/>
            <person name="Hibbett D."/>
            <person name="Nagy L.G."/>
            <person name="Martin F.M."/>
        </authorList>
    </citation>
    <scope>NUCLEOTIDE SEQUENCE</scope>
    <source>
        <strain evidence="1">P2</strain>
    </source>
</reference>
<keyword evidence="2" id="KW-1185">Reference proteome</keyword>
<gene>
    <name evidence="1" type="ORF">BDM02DRAFT_3132502</name>
</gene>
<organism evidence="1 2">
    <name type="scientific">Thelephora ganbajun</name>
    <name type="common">Ganba fungus</name>
    <dbReference type="NCBI Taxonomy" id="370292"/>
    <lineage>
        <taxon>Eukaryota</taxon>
        <taxon>Fungi</taxon>
        <taxon>Dikarya</taxon>
        <taxon>Basidiomycota</taxon>
        <taxon>Agaricomycotina</taxon>
        <taxon>Agaricomycetes</taxon>
        <taxon>Thelephorales</taxon>
        <taxon>Thelephoraceae</taxon>
        <taxon>Thelephora</taxon>
    </lineage>
</organism>
<name>A0ACB6Z1C9_THEGA</name>
<accession>A0ACB6Z1C9</accession>
<dbReference type="Proteomes" id="UP000886501">
    <property type="component" value="Unassembled WGS sequence"/>
</dbReference>
<reference evidence="1" key="2">
    <citation type="journal article" date="2020" name="Nat. Commun.">
        <title>Large-scale genome sequencing of mycorrhizal fungi provides insights into the early evolution of symbiotic traits.</title>
        <authorList>
            <person name="Miyauchi S."/>
            <person name="Kiss E."/>
            <person name="Kuo A."/>
            <person name="Drula E."/>
            <person name="Kohler A."/>
            <person name="Sanchez-Garcia M."/>
            <person name="Morin E."/>
            <person name="Andreopoulos B."/>
            <person name="Barry K.W."/>
            <person name="Bonito G."/>
            <person name="Buee M."/>
            <person name="Carver A."/>
            <person name="Chen C."/>
            <person name="Cichocki N."/>
            <person name="Clum A."/>
            <person name="Culley D."/>
            <person name="Crous P.W."/>
            <person name="Fauchery L."/>
            <person name="Girlanda M."/>
            <person name="Hayes R.D."/>
            <person name="Keri Z."/>
            <person name="LaButti K."/>
            <person name="Lipzen A."/>
            <person name="Lombard V."/>
            <person name="Magnuson J."/>
            <person name="Maillard F."/>
            <person name="Murat C."/>
            <person name="Nolan M."/>
            <person name="Ohm R.A."/>
            <person name="Pangilinan J."/>
            <person name="Pereira M.F."/>
            <person name="Perotto S."/>
            <person name="Peter M."/>
            <person name="Pfister S."/>
            <person name="Riley R."/>
            <person name="Sitrit Y."/>
            <person name="Stielow J.B."/>
            <person name="Szollosi G."/>
            <person name="Zifcakova L."/>
            <person name="Stursova M."/>
            <person name="Spatafora J.W."/>
            <person name="Tedersoo L."/>
            <person name="Vaario L.M."/>
            <person name="Yamada A."/>
            <person name="Yan M."/>
            <person name="Wang P."/>
            <person name="Xu J."/>
            <person name="Bruns T."/>
            <person name="Baldrian P."/>
            <person name="Vilgalys R."/>
            <person name="Dunand C."/>
            <person name="Henrissat B."/>
            <person name="Grigoriev I.V."/>
            <person name="Hibbett D."/>
            <person name="Nagy L.G."/>
            <person name="Martin F.M."/>
        </authorList>
    </citation>
    <scope>NUCLEOTIDE SEQUENCE</scope>
    <source>
        <strain evidence="1">P2</strain>
    </source>
</reference>
<protein>
    <submittedName>
        <fullName evidence="1">Uncharacterized protein</fullName>
    </submittedName>
</protein>
<evidence type="ECO:0000313" key="2">
    <source>
        <dbReference type="Proteomes" id="UP000886501"/>
    </source>
</evidence>
<proteinExistence type="predicted"/>
<dbReference type="EMBL" id="MU118240">
    <property type="protein sequence ID" value="KAF9643337.1"/>
    <property type="molecule type" value="Genomic_DNA"/>
</dbReference>
<sequence>MRKLTGAQSSGLVPFNIPTRSSLGGLEEPRIVGITDWNEDLEIKGASRNYQVSGYDSRCKCKAIGINLEIQDRLRQSGCTALHGERTIHKRSGAGNEAGLDDANSFRSSFFVEGHSGISKGDLTDRGTWESPSFHPSAKITKICIQESDGRPQRFGEARCWMG</sequence>
<evidence type="ECO:0000313" key="1">
    <source>
        <dbReference type="EMBL" id="KAF9643337.1"/>
    </source>
</evidence>